<dbReference type="AlphaFoldDB" id="A0A6A6Q271"/>
<feature type="signal peptide" evidence="1">
    <location>
        <begin position="1"/>
        <end position="20"/>
    </location>
</feature>
<keyword evidence="3" id="KW-1185">Reference proteome</keyword>
<dbReference type="GeneID" id="54473575"/>
<keyword evidence="1" id="KW-0732">Signal</keyword>
<feature type="chain" id="PRO_5025527592" description="Ubiquitin 3 binding protein But2 C-terminal domain-containing protein" evidence="1">
    <location>
        <begin position="21"/>
        <end position="179"/>
    </location>
</feature>
<protein>
    <recommendedName>
        <fullName evidence="4">Ubiquitin 3 binding protein But2 C-terminal domain-containing protein</fullName>
    </recommendedName>
</protein>
<dbReference type="RefSeq" id="XP_033592653.1">
    <property type="nucleotide sequence ID" value="XM_033732573.1"/>
</dbReference>
<dbReference type="Proteomes" id="UP000799767">
    <property type="component" value="Unassembled WGS sequence"/>
</dbReference>
<evidence type="ECO:0000313" key="2">
    <source>
        <dbReference type="EMBL" id="KAF2486084.1"/>
    </source>
</evidence>
<evidence type="ECO:0000256" key="1">
    <source>
        <dbReference type="SAM" id="SignalP"/>
    </source>
</evidence>
<evidence type="ECO:0008006" key="4">
    <source>
        <dbReference type="Google" id="ProtNLM"/>
    </source>
</evidence>
<name>A0A6A6Q271_9PEZI</name>
<sequence>MPLFRTTIAALCICTGVASALAICPSNVNFKLEAAGKYLTPGYPCESHTGCGAYFSVDSSTDFEYTIAAGTSSLLIANVPAGSLTPAGLYAHGTAFAPGQLTVMFGTGPPRDMNCTIVPDLSLLDGSCNLECQGVSEGVKSSGQSIFTDYANQWFLGQASGMQTVTVKVRYVDGGLGLM</sequence>
<dbReference type="EMBL" id="MU001632">
    <property type="protein sequence ID" value="KAF2486084.1"/>
    <property type="molecule type" value="Genomic_DNA"/>
</dbReference>
<proteinExistence type="predicted"/>
<gene>
    <name evidence="2" type="ORF">BDY17DRAFT_290822</name>
</gene>
<reference evidence="2" key="1">
    <citation type="journal article" date="2020" name="Stud. Mycol.">
        <title>101 Dothideomycetes genomes: a test case for predicting lifestyles and emergence of pathogens.</title>
        <authorList>
            <person name="Haridas S."/>
            <person name="Albert R."/>
            <person name="Binder M."/>
            <person name="Bloem J."/>
            <person name="Labutti K."/>
            <person name="Salamov A."/>
            <person name="Andreopoulos B."/>
            <person name="Baker S."/>
            <person name="Barry K."/>
            <person name="Bills G."/>
            <person name="Bluhm B."/>
            <person name="Cannon C."/>
            <person name="Castanera R."/>
            <person name="Culley D."/>
            <person name="Daum C."/>
            <person name="Ezra D."/>
            <person name="Gonzalez J."/>
            <person name="Henrissat B."/>
            <person name="Kuo A."/>
            <person name="Liang C."/>
            <person name="Lipzen A."/>
            <person name="Lutzoni F."/>
            <person name="Magnuson J."/>
            <person name="Mondo S."/>
            <person name="Nolan M."/>
            <person name="Ohm R."/>
            <person name="Pangilinan J."/>
            <person name="Park H.-J."/>
            <person name="Ramirez L."/>
            <person name="Alfaro M."/>
            <person name="Sun H."/>
            <person name="Tritt A."/>
            <person name="Yoshinaga Y."/>
            <person name="Zwiers L.-H."/>
            <person name="Turgeon B."/>
            <person name="Goodwin S."/>
            <person name="Spatafora J."/>
            <person name="Crous P."/>
            <person name="Grigoriev I."/>
        </authorList>
    </citation>
    <scope>NUCLEOTIDE SEQUENCE</scope>
    <source>
        <strain evidence="2">CBS 113389</strain>
    </source>
</reference>
<evidence type="ECO:0000313" key="3">
    <source>
        <dbReference type="Proteomes" id="UP000799767"/>
    </source>
</evidence>
<accession>A0A6A6Q271</accession>
<organism evidence="2 3">
    <name type="scientific">Neohortaea acidophila</name>
    <dbReference type="NCBI Taxonomy" id="245834"/>
    <lineage>
        <taxon>Eukaryota</taxon>
        <taxon>Fungi</taxon>
        <taxon>Dikarya</taxon>
        <taxon>Ascomycota</taxon>
        <taxon>Pezizomycotina</taxon>
        <taxon>Dothideomycetes</taxon>
        <taxon>Dothideomycetidae</taxon>
        <taxon>Mycosphaerellales</taxon>
        <taxon>Teratosphaeriaceae</taxon>
        <taxon>Neohortaea</taxon>
    </lineage>
</organism>